<evidence type="ECO:0000313" key="14">
    <source>
        <dbReference type="Proteomes" id="UP000016931"/>
    </source>
</evidence>
<dbReference type="Gene3D" id="1.50.40.10">
    <property type="entry name" value="Mitochondrial carrier domain"/>
    <property type="match status" value="1"/>
</dbReference>
<keyword evidence="7" id="KW-1133">Transmembrane helix</keyword>
<organism evidence="13 14">
    <name type="scientific">Sphaerulina musiva (strain SO2202)</name>
    <name type="common">Poplar stem canker fungus</name>
    <name type="synonym">Septoria musiva</name>
    <dbReference type="NCBI Taxonomy" id="692275"/>
    <lineage>
        <taxon>Eukaryota</taxon>
        <taxon>Fungi</taxon>
        <taxon>Dikarya</taxon>
        <taxon>Ascomycota</taxon>
        <taxon>Pezizomycotina</taxon>
        <taxon>Dothideomycetes</taxon>
        <taxon>Dothideomycetidae</taxon>
        <taxon>Mycosphaerellales</taxon>
        <taxon>Mycosphaerellaceae</taxon>
        <taxon>Sphaerulina</taxon>
    </lineage>
</organism>
<feature type="repeat" description="Solcar" evidence="11">
    <location>
        <begin position="275"/>
        <end position="359"/>
    </location>
</feature>
<evidence type="ECO:0000256" key="12">
    <source>
        <dbReference type="RuleBase" id="RU000488"/>
    </source>
</evidence>
<evidence type="ECO:0000256" key="8">
    <source>
        <dbReference type="ARBA" id="ARBA00023128"/>
    </source>
</evidence>
<dbReference type="GO" id="GO:1990547">
    <property type="term" value="P:mitochondrial phosphate ion transmembrane transport"/>
    <property type="evidence" value="ECO:0007669"/>
    <property type="project" value="InterPro"/>
</dbReference>
<dbReference type="PANTHER" id="PTHR45671:SF10">
    <property type="entry name" value="SOLUTE CARRIER FAMILY 25 MEMBER 3"/>
    <property type="match status" value="1"/>
</dbReference>
<evidence type="ECO:0000256" key="6">
    <source>
        <dbReference type="ARBA" id="ARBA00022792"/>
    </source>
</evidence>
<comment type="function">
    <text evidence="10">Transport of phosphate groups from the cytosol to the mitochondrial matrix.</text>
</comment>
<dbReference type="InterPro" id="IPR018108">
    <property type="entry name" value="MCP_transmembrane"/>
</dbReference>
<protein>
    <submittedName>
        <fullName evidence="13">Mitochondrial carrier</fullName>
    </submittedName>
</protein>
<gene>
    <name evidence="13" type="ORF">SEPMUDRAFT_150899</name>
</gene>
<keyword evidence="6" id="KW-0999">Mitochondrion inner membrane</keyword>
<name>N1QGK1_SPHMS</name>
<dbReference type="InterPro" id="IPR023395">
    <property type="entry name" value="MCP_dom_sf"/>
</dbReference>
<keyword evidence="8" id="KW-0496">Mitochondrion</keyword>
<evidence type="ECO:0000256" key="5">
    <source>
        <dbReference type="ARBA" id="ARBA00022737"/>
    </source>
</evidence>
<keyword evidence="14" id="KW-1185">Reference proteome</keyword>
<feature type="repeat" description="Solcar" evidence="11">
    <location>
        <begin position="174"/>
        <end position="259"/>
    </location>
</feature>
<dbReference type="GO" id="GO:0005743">
    <property type="term" value="C:mitochondrial inner membrane"/>
    <property type="evidence" value="ECO:0007669"/>
    <property type="project" value="UniProtKB-SubCell"/>
</dbReference>
<dbReference type="PANTHER" id="PTHR45671">
    <property type="entry name" value="SOLUTE CARRIER FAMILY 25 (MITOCHONDRIAL CARRIER PHOSPHATE CARRIER), MEMBER 3, LIKE-RELATED-RELATED"/>
    <property type="match status" value="1"/>
</dbReference>
<dbReference type="Pfam" id="PF00153">
    <property type="entry name" value="Mito_carr"/>
    <property type="match status" value="3"/>
</dbReference>
<evidence type="ECO:0000256" key="2">
    <source>
        <dbReference type="ARBA" id="ARBA00006375"/>
    </source>
</evidence>
<evidence type="ECO:0000313" key="13">
    <source>
        <dbReference type="EMBL" id="EMF10972.1"/>
    </source>
</evidence>
<dbReference type="GeneID" id="27903601"/>
<dbReference type="SUPFAM" id="SSF103506">
    <property type="entry name" value="Mitochondrial carrier"/>
    <property type="match status" value="1"/>
</dbReference>
<keyword evidence="9 11" id="KW-0472">Membrane</keyword>
<dbReference type="FunFam" id="1.50.40.10:FF:000076">
    <property type="entry name" value="Mitochondrial phosphate carrier protein 2"/>
    <property type="match status" value="1"/>
</dbReference>
<sequence length="375" mass="40490">MPSLFPSTSALSATFGHASPHQSSPRKDISHLYPAWDVTEDAKHKATQLSDAASKEIAKASHLAQEKTGKIELYSGKYYAACTFGGLMACGITHWGVTPLDLVKCRRQVDSKLYKGNVEGWRTIIRSEGARGLYTGGSPTFFGYSVQGALKYGWYEYFKKFYSDLAGEENAVKYKTGIYLAGSASAEFLADIGLCPLEAVKVRMQTTMPPFASGTFDGISKIVAAEGVGGLYKGIGPLWARQIPYTMMKFASFETIVEMIYKSLPKSKDEYSKAAQTGVAFTGGYLAGILCAIISHPADVMVSKLNANKKAGESGGAAVGRIYKEIGFGGLWSGLPVRIVMIGTLTGLQWMIYDTFKLFMGLPTTGGGGHKEEKK</sequence>
<evidence type="ECO:0000256" key="9">
    <source>
        <dbReference type="ARBA" id="ARBA00023136"/>
    </source>
</evidence>
<dbReference type="STRING" id="692275.N1QGK1"/>
<dbReference type="PROSITE" id="PS50920">
    <property type="entry name" value="SOLCAR"/>
    <property type="match status" value="3"/>
</dbReference>
<evidence type="ECO:0000256" key="7">
    <source>
        <dbReference type="ARBA" id="ARBA00022989"/>
    </source>
</evidence>
<dbReference type="Proteomes" id="UP000016931">
    <property type="component" value="Unassembled WGS sequence"/>
</dbReference>
<dbReference type="eggNOG" id="KOG0767">
    <property type="taxonomic scope" value="Eukaryota"/>
</dbReference>
<evidence type="ECO:0000256" key="10">
    <source>
        <dbReference type="ARBA" id="ARBA00054508"/>
    </source>
</evidence>
<reference evidence="13 14" key="1">
    <citation type="journal article" date="2012" name="PLoS Pathog.">
        <title>Diverse lifestyles and strategies of plant pathogenesis encoded in the genomes of eighteen Dothideomycetes fungi.</title>
        <authorList>
            <person name="Ohm R.A."/>
            <person name="Feau N."/>
            <person name="Henrissat B."/>
            <person name="Schoch C.L."/>
            <person name="Horwitz B.A."/>
            <person name="Barry K.W."/>
            <person name="Condon B.J."/>
            <person name="Copeland A.C."/>
            <person name="Dhillon B."/>
            <person name="Glaser F."/>
            <person name="Hesse C.N."/>
            <person name="Kosti I."/>
            <person name="LaButti K."/>
            <person name="Lindquist E.A."/>
            <person name="Lucas S."/>
            <person name="Salamov A.A."/>
            <person name="Bradshaw R.E."/>
            <person name="Ciuffetti L."/>
            <person name="Hamelin R.C."/>
            <person name="Kema G.H.J."/>
            <person name="Lawrence C."/>
            <person name="Scott J.A."/>
            <person name="Spatafora J.W."/>
            <person name="Turgeon B.G."/>
            <person name="de Wit P.J.G.M."/>
            <person name="Zhong S."/>
            <person name="Goodwin S.B."/>
            <person name="Grigoriev I.V."/>
        </authorList>
    </citation>
    <scope>NUCLEOTIDE SEQUENCE [LARGE SCALE GENOMIC DNA]</scope>
    <source>
        <strain evidence="13 14">SO2202</strain>
    </source>
</reference>
<evidence type="ECO:0000256" key="1">
    <source>
        <dbReference type="ARBA" id="ARBA00004448"/>
    </source>
</evidence>
<evidence type="ECO:0000256" key="11">
    <source>
        <dbReference type="PROSITE-ProRule" id="PRU00282"/>
    </source>
</evidence>
<proteinExistence type="inferred from homology"/>
<dbReference type="RefSeq" id="XP_016759093.1">
    <property type="nucleotide sequence ID" value="XM_016906464.1"/>
</dbReference>
<dbReference type="InterPro" id="IPR044677">
    <property type="entry name" value="SLC25A3/Pic2/Mir1-like"/>
</dbReference>
<evidence type="ECO:0000256" key="4">
    <source>
        <dbReference type="ARBA" id="ARBA00022692"/>
    </source>
</evidence>
<dbReference type="OrthoDB" id="427452at2759"/>
<keyword evidence="4 11" id="KW-0812">Transmembrane</keyword>
<dbReference type="AlphaFoldDB" id="N1QGK1"/>
<comment type="subcellular location">
    <subcellularLocation>
        <location evidence="1">Mitochondrion inner membrane</location>
        <topology evidence="1">Multi-pass membrane protein</topology>
    </subcellularLocation>
</comment>
<evidence type="ECO:0000256" key="3">
    <source>
        <dbReference type="ARBA" id="ARBA00022448"/>
    </source>
</evidence>
<keyword evidence="5" id="KW-0677">Repeat</keyword>
<dbReference type="EMBL" id="KB456267">
    <property type="protein sequence ID" value="EMF10972.1"/>
    <property type="molecule type" value="Genomic_DNA"/>
</dbReference>
<accession>N1QGK1</accession>
<dbReference type="GO" id="GO:0005315">
    <property type="term" value="F:phosphate transmembrane transporter activity"/>
    <property type="evidence" value="ECO:0007669"/>
    <property type="project" value="InterPro"/>
</dbReference>
<dbReference type="GO" id="GO:0035434">
    <property type="term" value="P:copper ion transmembrane transport"/>
    <property type="evidence" value="ECO:0007669"/>
    <property type="project" value="UniProtKB-ARBA"/>
</dbReference>
<dbReference type="FunFam" id="1.50.40.10:FF:000131">
    <property type="entry name" value="Mitochondrial phosphate carrier protein 2"/>
    <property type="match status" value="1"/>
</dbReference>
<keyword evidence="3 12" id="KW-0813">Transport</keyword>
<comment type="similarity">
    <text evidence="2 12">Belongs to the mitochondrial carrier (TC 2.A.29) family.</text>
</comment>
<dbReference type="OMA" id="YKGAIWL"/>
<dbReference type="HOGENOM" id="CLU_039456_2_1_1"/>
<feature type="repeat" description="Solcar" evidence="11">
    <location>
        <begin position="77"/>
        <end position="161"/>
    </location>
</feature>